<organism evidence="1">
    <name type="scientific">Ralstonia solanacearum</name>
    <name type="common">Pseudomonas solanacearum</name>
    <dbReference type="NCBI Taxonomy" id="305"/>
    <lineage>
        <taxon>Bacteria</taxon>
        <taxon>Pseudomonadati</taxon>
        <taxon>Pseudomonadota</taxon>
        <taxon>Betaproteobacteria</taxon>
        <taxon>Burkholderiales</taxon>
        <taxon>Burkholderiaceae</taxon>
        <taxon>Ralstonia</taxon>
        <taxon>Ralstonia solanacearum species complex</taxon>
    </lineage>
</organism>
<sequence>MTTTILALDLGTKTNWALQYLDGRDAGGGT</sequence>
<proteinExistence type="predicted"/>
<dbReference type="AlphaFoldDB" id="A0A0S4VAX1"/>
<protein>
    <submittedName>
        <fullName evidence="1">Uncharacterized protein</fullName>
    </submittedName>
</protein>
<name>A0A0S4VAX1_RALSL</name>
<dbReference type="EMBL" id="LN899824">
    <property type="protein sequence ID" value="CUV31805.1"/>
    <property type="molecule type" value="Genomic_DNA"/>
</dbReference>
<evidence type="ECO:0000313" key="1">
    <source>
        <dbReference type="EMBL" id="CUV31805.1"/>
    </source>
</evidence>
<reference evidence="1" key="1">
    <citation type="submission" date="2015-10" db="EMBL/GenBank/DDBJ databases">
        <authorList>
            <person name="Gilbert D.G."/>
        </authorList>
    </citation>
    <scope>NUCLEOTIDE SEQUENCE</scope>
    <source>
        <strain evidence="1">Phyl III-seqv23</strain>
    </source>
</reference>
<accession>A0A0S4VAX1</accession>
<gene>
    <name evidence="1" type="ORF">RUN1985_v1_1170011</name>
</gene>